<organism evidence="2 3">
    <name type="scientific">Roseinatronobacter monicus</name>
    <dbReference type="NCBI Taxonomy" id="393481"/>
    <lineage>
        <taxon>Bacteria</taxon>
        <taxon>Pseudomonadati</taxon>
        <taxon>Pseudomonadota</taxon>
        <taxon>Alphaproteobacteria</taxon>
        <taxon>Rhodobacterales</taxon>
        <taxon>Paracoccaceae</taxon>
        <taxon>Roseinatronobacter</taxon>
    </lineage>
</organism>
<dbReference type="EMBL" id="VFPT01000001">
    <property type="protein sequence ID" value="TQM92596.1"/>
    <property type="molecule type" value="Genomic_DNA"/>
</dbReference>
<comment type="caution">
    <text evidence="2">The sequence shown here is derived from an EMBL/GenBank/DDBJ whole genome shotgun (WGS) entry which is preliminary data.</text>
</comment>
<evidence type="ECO:0000313" key="3">
    <source>
        <dbReference type="Proteomes" id="UP000320582"/>
    </source>
</evidence>
<sequence>MTETLLDLAWSEAESAPDDGALRLQYYARLVEAEIFLLLEREAEGDKIDPKVFDLEDGPIVLAFDTEARLTEFTGLPAPYAAVPGRVLVDMLTTQSIGLGLNFGVAPSSRLLPPEIIDWLAQMMAERPEELQSRVTALHPPKGLPEKLLLALDQRLARMEGLARMAYLAGAEYENGTRGHMLAIIDVAEGAEATLARAVQGALSFSGVEAGMLDVTFLSSDDARAADCARVGLRFDLPQPAVAPSTPSAPGMDPDRPPRLR</sequence>
<name>A0A543KC03_9RHOB</name>
<protein>
    <recommendedName>
        <fullName evidence="4">Type III secretion system (T3SS) SseB-like protein</fullName>
    </recommendedName>
</protein>
<dbReference type="OrthoDB" id="7831317at2"/>
<evidence type="ECO:0000256" key="1">
    <source>
        <dbReference type="SAM" id="MobiDB-lite"/>
    </source>
</evidence>
<keyword evidence="3" id="KW-1185">Reference proteome</keyword>
<dbReference type="AlphaFoldDB" id="A0A543KC03"/>
<dbReference type="Proteomes" id="UP000320582">
    <property type="component" value="Unassembled WGS sequence"/>
</dbReference>
<evidence type="ECO:0000313" key="2">
    <source>
        <dbReference type="EMBL" id="TQM92596.1"/>
    </source>
</evidence>
<gene>
    <name evidence="2" type="ORF">BD293_1207</name>
</gene>
<evidence type="ECO:0008006" key="4">
    <source>
        <dbReference type="Google" id="ProtNLM"/>
    </source>
</evidence>
<reference evidence="2 3" key="1">
    <citation type="submission" date="2019-06" db="EMBL/GenBank/DDBJ databases">
        <title>Genomic Encyclopedia of Archaeal and Bacterial Type Strains, Phase II (KMG-II): from individual species to whole genera.</title>
        <authorList>
            <person name="Goeker M."/>
        </authorList>
    </citation>
    <scope>NUCLEOTIDE SEQUENCE [LARGE SCALE GENOMIC DNA]</scope>
    <source>
        <strain evidence="2 3">DSM 18423</strain>
    </source>
</reference>
<feature type="region of interest" description="Disordered" evidence="1">
    <location>
        <begin position="239"/>
        <end position="261"/>
    </location>
</feature>
<accession>A0A543KC03</accession>
<dbReference type="RefSeq" id="WP_142080274.1">
    <property type="nucleotide sequence ID" value="NZ_VFPT01000001.1"/>
</dbReference>
<proteinExistence type="predicted"/>